<dbReference type="PROSITE" id="PS50850">
    <property type="entry name" value="MFS"/>
    <property type="match status" value="1"/>
</dbReference>
<keyword evidence="2" id="KW-0813">Transport</keyword>
<keyword evidence="8" id="KW-0732">Signal</keyword>
<feature type="transmembrane region" description="Helical" evidence="7">
    <location>
        <begin position="364"/>
        <end position="383"/>
    </location>
</feature>
<feature type="transmembrane region" description="Helical" evidence="7">
    <location>
        <begin position="243"/>
        <end position="264"/>
    </location>
</feature>
<evidence type="ECO:0000313" key="10">
    <source>
        <dbReference type="EMBL" id="SEM93152.1"/>
    </source>
</evidence>
<feature type="signal peptide" evidence="8">
    <location>
        <begin position="1"/>
        <end position="28"/>
    </location>
</feature>
<dbReference type="Pfam" id="PF07690">
    <property type="entry name" value="MFS_1"/>
    <property type="match status" value="1"/>
</dbReference>
<reference evidence="10 11" key="1">
    <citation type="submission" date="2016-10" db="EMBL/GenBank/DDBJ databases">
        <authorList>
            <person name="Varghese N."/>
            <person name="Submissions S."/>
        </authorList>
    </citation>
    <scope>NUCLEOTIDE SEQUENCE [LARGE SCALE GENOMIC DNA]</scope>
    <source>
        <strain evidence="10 11">WC1T17</strain>
    </source>
</reference>
<evidence type="ECO:0000256" key="5">
    <source>
        <dbReference type="ARBA" id="ARBA00022989"/>
    </source>
</evidence>
<accession>A0ABY1ADM7</accession>
<feature type="transmembrane region" description="Helical" evidence="7">
    <location>
        <begin position="161"/>
        <end position="179"/>
    </location>
</feature>
<evidence type="ECO:0000256" key="1">
    <source>
        <dbReference type="ARBA" id="ARBA00004651"/>
    </source>
</evidence>
<organism evidence="10 11">
    <name type="scientific">Ligilactobacillus ruminis</name>
    <dbReference type="NCBI Taxonomy" id="1623"/>
    <lineage>
        <taxon>Bacteria</taxon>
        <taxon>Bacillati</taxon>
        <taxon>Bacillota</taxon>
        <taxon>Bacilli</taxon>
        <taxon>Lactobacillales</taxon>
        <taxon>Lactobacillaceae</taxon>
        <taxon>Ligilactobacillus</taxon>
    </lineage>
</organism>
<dbReference type="InterPro" id="IPR020846">
    <property type="entry name" value="MFS_dom"/>
</dbReference>
<feature type="transmembrane region" description="Helical" evidence="7">
    <location>
        <begin position="276"/>
        <end position="293"/>
    </location>
</feature>
<dbReference type="PANTHER" id="PTHR43124">
    <property type="entry name" value="PURINE EFFLUX PUMP PBUE"/>
    <property type="match status" value="1"/>
</dbReference>
<dbReference type="InterPro" id="IPR036259">
    <property type="entry name" value="MFS_trans_sf"/>
</dbReference>
<feature type="transmembrane region" description="Helical" evidence="7">
    <location>
        <begin position="72"/>
        <end position="90"/>
    </location>
</feature>
<evidence type="ECO:0000256" key="3">
    <source>
        <dbReference type="ARBA" id="ARBA00022475"/>
    </source>
</evidence>
<sequence length="412" mass="43308">MDKMKTRIGAVSMATLAMSGSVAGAAIAAISKSFPNTPISTVQLLSTLPGLGSLIITLIAGQMALHVSKKNLVLLGIALVTAGGVIPAVWNSSIIGLLACSVILGMGVGFISTLNPMILTANFDGEDRSSMMGISTGMTSLGSMVLTALGGVLGAQNWRHLYWVFALGIIVFLLVLFCLPNDKVENVTTNSDNGQKESTWSIIKGMNPYVYWIYLAVFVLGVAYTAYAANLSIIIAAKHLGGTAMTGAINSFGTFVGIFAGLGFKYLRKATKPNTLAFGFLFLVITLALTYFFNNVIALGIAAAFSAITMVTIMPTATFMLSMLCSPKQVPVVMSIFVFINSLSSAIAPKLISWLHVPAGAPSFIFAGALALVVAIILFVTGFEKKVESGNLLQNENASEEQEDAANHPVKG</sequence>
<evidence type="ECO:0000259" key="9">
    <source>
        <dbReference type="PROSITE" id="PS50850"/>
    </source>
</evidence>
<evidence type="ECO:0000313" key="11">
    <source>
        <dbReference type="Proteomes" id="UP000182089"/>
    </source>
</evidence>
<keyword evidence="6 7" id="KW-0472">Membrane</keyword>
<feature type="transmembrane region" description="Helical" evidence="7">
    <location>
        <begin position="44"/>
        <end position="65"/>
    </location>
</feature>
<keyword evidence="5 7" id="KW-1133">Transmembrane helix</keyword>
<dbReference type="PANTHER" id="PTHR43124:SF3">
    <property type="entry name" value="CHLORAMPHENICOL EFFLUX PUMP RV0191"/>
    <property type="match status" value="1"/>
</dbReference>
<feature type="chain" id="PRO_5046720714" evidence="8">
    <location>
        <begin position="29"/>
        <end position="412"/>
    </location>
</feature>
<evidence type="ECO:0000256" key="2">
    <source>
        <dbReference type="ARBA" id="ARBA00022448"/>
    </source>
</evidence>
<protein>
    <submittedName>
        <fullName evidence="10">Predicted arabinose efflux permease, MFS family</fullName>
    </submittedName>
</protein>
<dbReference type="InterPro" id="IPR011701">
    <property type="entry name" value="MFS"/>
</dbReference>
<dbReference type="Proteomes" id="UP000182089">
    <property type="component" value="Unassembled WGS sequence"/>
</dbReference>
<evidence type="ECO:0000256" key="8">
    <source>
        <dbReference type="SAM" id="SignalP"/>
    </source>
</evidence>
<name>A0ABY1ADM7_9LACO</name>
<dbReference type="SUPFAM" id="SSF103473">
    <property type="entry name" value="MFS general substrate transporter"/>
    <property type="match status" value="1"/>
</dbReference>
<evidence type="ECO:0000256" key="6">
    <source>
        <dbReference type="ARBA" id="ARBA00023136"/>
    </source>
</evidence>
<comment type="subcellular location">
    <subcellularLocation>
        <location evidence="1">Cell membrane</location>
        <topology evidence="1">Multi-pass membrane protein</topology>
    </subcellularLocation>
</comment>
<feature type="transmembrane region" description="Helical" evidence="7">
    <location>
        <begin position="299"/>
        <end position="320"/>
    </location>
</feature>
<dbReference type="InterPro" id="IPR050189">
    <property type="entry name" value="MFS_Efflux_Transporters"/>
</dbReference>
<feature type="transmembrane region" description="Helical" evidence="7">
    <location>
        <begin position="131"/>
        <end position="155"/>
    </location>
</feature>
<dbReference type="Gene3D" id="1.20.1250.20">
    <property type="entry name" value="MFS general substrate transporter like domains"/>
    <property type="match status" value="1"/>
</dbReference>
<gene>
    <name evidence="10" type="ORF">SAMN05216431_11431</name>
</gene>
<proteinExistence type="predicted"/>
<keyword evidence="3" id="KW-1003">Cell membrane</keyword>
<feature type="domain" description="Major facilitator superfamily (MFS) profile" evidence="9">
    <location>
        <begin position="1"/>
        <end position="386"/>
    </location>
</feature>
<evidence type="ECO:0000256" key="4">
    <source>
        <dbReference type="ARBA" id="ARBA00022692"/>
    </source>
</evidence>
<feature type="transmembrane region" description="Helical" evidence="7">
    <location>
        <begin position="211"/>
        <end position="237"/>
    </location>
</feature>
<keyword evidence="4 7" id="KW-0812">Transmembrane</keyword>
<feature type="transmembrane region" description="Helical" evidence="7">
    <location>
        <begin position="332"/>
        <end position="352"/>
    </location>
</feature>
<feature type="transmembrane region" description="Helical" evidence="7">
    <location>
        <begin position="96"/>
        <end position="119"/>
    </location>
</feature>
<evidence type="ECO:0000256" key="7">
    <source>
        <dbReference type="SAM" id="Phobius"/>
    </source>
</evidence>
<comment type="caution">
    <text evidence="10">The sequence shown here is derived from an EMBL/GenBank/DDBJ whole genome shotgun (WGS) entry which is preliminary data.</text>
</comment>
<dbReference type="EMBL" id="FOCC01000014">
    <property type="protein sequence ID" value="SEM93152.1"/>
    <property type="molecule type" value="Genomic_DNA"/>
</dbReference>